<evidence type="ECO:0000313" key="1">
    <source>
        <dbReference type="EMBL" id="LAA49778.1"/>
    </source>
</evidence>
<reference evidence="1" key="2">
    <citation type="submission" date="2017-11" db="EMBL/GenBank/DDBJ databases">
        <title>Coralsnake Venomics: Analyses of Venom Gland Transcriptomes and Proteomes of Six Brazilian Taxa.</title>
        <authorList>
            <person name="Aird S.D."/>
            <person name="Jorge da Silva N."/>
            <person name="Qiu L."/>
            <person name="Villar-Briones A."/>
            <person name="Aparecida-Saddi V."/>
            <person name="Campos-Telles M.P."/>
            <person name="Grau M."/>
            <person name="Mikheyev A.S."/>
        </authorList>
    </citation>
    <scope>NUCLEOTIDE SEQUENCE</scope>
    <source>
        <tissue evidence="1">Venom_gland</tissue>
    </source>
</reference>
<proteinExistence type="predicted"/>
<accession>A0A2D4FQM9</accession>
<sequence length="104" mass="12140">MIYANYNFGVELILDQPWAFENSGLTCQMMQGFLKINFTDSFRIVLKVAPFADVLKLDRTGRQAGLFSNNYRQASQKLVEQRHKAITNCQLLLNNMKYFKFEFS</sequence>
<organism evidence="1">
    <name type="scientific">Micrurus corallinus</name>
    <name type="common">Brazilian coral snake</name>
    <dbReference type="NCBI Taxonomy" id="54390"/>
    <lineage>
        <taxon>Eukaryota</taxon>
        <taxon>Metazoa</taxon>
        <taxon>Chordata</taxon>
        <taxon>Craniata</taxon>
        <taxon>Vertebrata</taxon>
        <taxon>Euteleostomi</taxon>
        <taxon>Lepidosauria</taxon>
        <taxon>Squamata</taxon>
        <taxon>Bifurcata</taxon>
        <taxon>Unidentata</taxon>
        <taxon>Episquamata</taxon>
        <taxon>Toxicofera</taxon>
        <taxon>Serpentes</taxon>
        <taxon>Colubroidea</taxon>
        <taxon>Elapidae</taxon>
        <taxon>Elapinae</taxon>
        <taxon>Micrurus</taxon>
    </lineage>
</organism>
<dbReference type="AlphaFoldDB" id="A0A2D4FQM9"/>
<dbReference type="EMBL" id="IACJ01079582">
    <property type="protein sequence ID" value="LAA49778.1"/>
    <property type="molecule type" value="Transcribed_RNA"/>
</dbReference>
<name>A0A2D4FQM9_MICCO</name>
<protein>
    <submittedName>
        <fullName evidence="1">Uncharacterized protein</fullName>
    </submittedName>
</protein>
<reference evidence="1" key="1">
    <citation type="submission" date="2017-07" db="EMBL/GenBank/DDBJ databases">
        <authorList>
            <person name="Mikheyev A."/>
            <person name="Grau M."/>
        </authorList>
    </citation>
    <scope>NUCLEOTIDE SEQUENCE</scope>
    <source>
        <tissue evidence="1">Venom_gland</tissue>
    </source>
</reference>